<dbReference type="OrthoDB" id="1937476at2759"/>
<name>A0A1S4AHS6_TOBAC</name>
<dbReference type="Pfam" id="PF01585">
    <property type="entry name" value="G-patch"/>
    <property type="match status" value="1"/>
</dbReference>
<evidence type="ECO:0000313" key="3">
    <source>
        <dbReference type="RefSeq" id="XP_016476206.1"/>
    </source>
</evidence>
<accession>A0A1S4AHS6</accession>
<proteinExistence type="predicted"/>
<gene>
    <name evidence="3" type="primary">LOC107797798</name>
</gene>
<evidence type="ECO:0000256" key="1">
    <source>
        <dbReference type="SAM" id="MobiDB-lite"/>
    </source>
</evidence>
<reference evidence="3" key="1">
    <citation type="submission" date="2025-08" db="UniProtKB">
        <authorList>
            <consortium name="RefSeq"/>
        </authorList>
    </citation>
    <scope>IDENTIFICATION</scope>
</reference>
<feature type="compositionally biased region" description="Polar residues" evidence="1">
    <location>
        <begin position="224"/>
        <end position="237"/>
    </location>
</feature>
<feature type="region of interest" description="Disordered" evidence="1">
    <location>
        <begin position="42"/>
        <end position="65"/>
    </location>
</feature>
<dbReference type="RefSeq" id="XP_016476206.1">
    <property type="nucleotide sequence ID" value="XM_016620720.1"/>
</dbReference>
<dbReference type="PANTHER" id="PTHR32108:SF9">
    <property type="entry name" value="REVERSE TRANSCRIPTASE RNASE H-LIKE DOMAIN-CONTAINING PROTEIN"/>
    <property type="match status" value="1"/>
</dbReference>
<sequence>MGKPFAEDIKIGKMVQNGLKTGRILSQSAIRSISQAIQGGFGGVAKGKKKEETSMAASGSRKHRTPRSLFLERTPQHYYPHQDVAYAPQPYTVMNAQPYVWPQQQANRNQAPFSRNQPPYQNHYNPRPPQNNFHPRELPKRPKFTPIGKPYSSMLPKLVQMGLLQTIPQTRQNPASPAYRVGTQCTYHLGAEGHDMDDCRNLKRAVENLIEQRKIVLMDEDIPNVTNNPLPTHNNELASPKQDKGEKENKTTPPKSEKKVEIETGATPPKDVVLYIPRGRKERQMTLSPPRRFELNKTTQMYVPKGDYVMRGPINPPRLSEPMVIGRAPQKPITDPTAVPWNYNKLVVTYKGNEISGEVQENNPAEKYFKLEEVNNATRKRFPSKKLVSTEEAEAFFQKMKMADYEVIDQLRKFPAQVSLLSLLMNSTEHQKVLIKTLNEAYVPVETSVEQLERMDEIFFAINQISFSKNDLPPKGAAHNKALYLTVKCEGHSYKPGKGLGKSLQGIAEPITLTASERFFGVGFRPIPADVRWADDRKNDG</sequence>
<feature type="region of interest" description="Disordered" evidence="1">
    <location>
        <begin position="224"/>
        <end position="266"/>
    </location>
</feature>
<protein>
    <recommendedName>
        <fullName evidence="2">G-patch domain-containing protein</fullName>
    </recommendedName>
</protein>
<dbReference type="GO" id="GO:0071008">
    <property type="term" value="C:U2-type post-mRNA release spliceosomal complex"/>
    <property type="evidence" value="ECO:0000318"/>
    <property type="project" value="GO_Central"/>
</dbReference>
<dbReference type="AlphaFoldDB" id="A0A1S4AHS6"/>
<organism evidence="3">
    <name type="scientific">Nicotiana tabacum</name>
    <name type="common">Common tobacco</name>
    <dbReference type="NCBI Taxonomy" id="4097"/>
    <lineage>
        <taxon>Eukaryota</taxon>
        <taxon>Viridiplantae</taxon>
        <taxon>Streptophyta</taxon>
        <taxon>Embryophyta</taxon>
        <taxon>Tracheophyta</taxon>
        <taxon>Spermatophyta</taxon>
        <taxon>Magnoliopsida</taxon>
        <taxon>eudicotyledons</taxon>
        <taxon>Gunneridae</taxon>
        <taxon>Pentapetalae</taxon>
        <taxon>asterids</taxon>
        <taxon>lamiids</taxon>
        <taxon>Solanales</taxon>
        <taxon>Solanaceae</taxon>
        <taxon>Nicotianoideae</taxon>
        <taxon>Nicotianeae</taxon>
        <taxon>Nicotiana</taxon>
    </lineage>
</organism>
<feature type="domain" description="G-patch" evidence="2">
    <location>
        <begin position="494"/>
        <end position="527"/>
    </location>
</feature>
<dbReference type="PROSITE" id="PS50174">
    <property type="entry name" value="G_PATCH"/>
    <property type="match status" value="1"/>
</dbReference>
<feature type="compositionally biased region" description="Polar residues" evidence="1">
    <location>
        <begin position="107"/>
        <end position="124"/>
    </location>
</feature>
<dbReference type="InterPro" id="IPR000467">
    <property type="entry name" value="G_patch_dom"/>
</dbReference>
<dbReference type="KEGG" id="nta:107797798"/>
<dbReference type="PANTHER" id="PTHR32108">
    <property type="entry name" value="DNA-DIRECTED RNA POLYMERASE SUBUNIT ALPHA"/>
    <property type="match status" value="1"/>
</dbReference>
<feature type="region of interest" description="Disordered" evidence="1">
    <location>
        <begin position="107"/>
        <end position="139"/>
    </location>
</feature>
<dbReference type="GO" id="GO:0000390">
    <property type="term" value="P:spliceosomal complex disassembly"/>
    <property type="evidence" value="ECO:0000318"/>
    <property type="project" value="GO_Central"/>
</dbReference>
<evidence type="ECO:0000259" key="2">
    <source>
        <dbReference type="PROSITE" id="PS50174"/>
    </source>
</evidence>
<feature type="compositionally biased region" description="Basic and acidic residues" evidence="1">
    <location>
        <begin position="241"/>
        <end position="262"/>
    </location>
</feature>
<dbReference type="PaxDb" id="4097-A0A1S4AHS6"/>
<dbReference type="GO" id="GO:0003676">
    <property type="term" value="F:nucleic acid binding"/>
    <property type="evidence" value="ECO:0007669"/>
    <property type="project" value="InterPro"/>
</dbReference>